<evidence type="ECO:0000313" key="2">
    <source>
        <dbReference type="Proteomes" id="UP000327157"/>
    </source>
</evidence>
<name>A0A5N5HD17_9ROSA</name>
<reference evidence="2" key="2">
    <citation type="submission" date="2019-10" db="EMBL/GenBank/DDBJ databases">
        <title>A de novo genome assembly of a pear dwarfing rootstock.</title>
        <authorList>
            <person name="Wang F."/>
            <person name="Wang J."/>
            <person name="Li S."/>
            <person name="Zhang Y."/>
            <person name="Fang M."/>
            <person name="Ma L."/>
            <person name="Zhao Y."/>
            <person name="Jiang S."/>
        </authorList>
    </citation>
    <scope>NUCLEOTIDE SEQUENCE [LARGE SCALE GENOMIC DNA]</scope>
</reference>
<accession>A0A5N5HD17</accession>
<dbReference type="Proteomes" id="UP000327157">
    <property type="component" value="Chromosome 16"/>
</dbReference>
<protein>
    <submittedName>
        <fullName evidence="1">S ribonuclease</fullName>
    </submittedName>
</protein>
<comment type="caution">
    <text evidence="1">The sequence shown here is derived from an EMBL/GenBank/DDBJ whole genome shotgun (WGS) entry which is preliminary data.</text>
</comment>
<reference evidence="1 2" key="3">
    <citation type="submission" date="2019-11" db="EMBL/GenBank/DDBJ databases">
        <title>A de novo genome assembly of a pear dwarfing rootstock.</title>
        <authorList>
            <person name="Wang F."/>
            <person name="Wang J."/>
            <person name="Li S."/>
            <person name="Zhang Y."/>
            <person name="Fang M."/>
            <person name="Ma L."/>
            <person name="Zhao Y."/>
            <person name="Jiang S."/>
        </authorList>
    </citation>
    <scope>NUCLEOTIDE SEQUENCE [LARGE SCALE GENOMIC DNA]</scope>
    <source>
        <strain evidence="1">S2</strain>
        <tissue evidence="1">Leaf</tissue>
    </source>
</reference>
<evidence type="ECO:0000313" key="1">
    <source>
        <dbReference type="EMBL" id="KAB2625765.1"/>
    </source>
</evidence>
<reference evidence="1 2" key="1">
    <citation type="submission" date="2019-09" db="EMBL/GenBank/DDBJ databases">
        <authorList>
            <person name="Ou C."/>
        </authorList>
    </citation>
    <scope>NUCLEOTIDE SEQUENCE [LARGE SCALE GENOMIC DNA]</scope>
    <source>
        <strain evidence="1">S2</strain>
        <tissue evidence="1">Leaf</tissue>
    </source>
</reference>
<dbReference type="EMBL" id="SMOL01000160">
    <property type="protein sequence ID" value="KAB2625765.1"/>
    <property type="molecule type" value="Genomic_DNA"/>
</dbReference>
<sequence>MICHSGEEKGVVVSKSIKLLEFLEIVSKITCCGADMVTLAYSIPMGFHANKLLFTGDDSDMRYFLEYSLVVIGTRVTPTYVSMLHISGSMNTPPTKVPLWSDAMFKVRNTLAGKQRVLGTTKVPMMGYHGNGEFRIAKDEFSHWCDLALLKGRHPQVDTQLIGHMIKKKFNDPDTVYNVKDVVHDVKTTLEVTDRFWHHNAVHLRTHMPIFSPICSYEDSVSRFKVFKEFEMKKKKKAYKGEVKLFQAYANLHSYAKANKDWLDVNVTNKRSLLLRRLF</sequence>
<keyword evidence="2" id="KW-1185">Reference proteome</keyword>
<proteinExistence type="predicted"/>
<organism evidence="1 2">
    <name type="scientific">Pyrus ussuriensis x Pyrus communis</name>
    <dbReference type="NCBI Taxonomy" id="2448454"/>
    <lineage>
        <taxon>Eukaryota</taxon>
        <taxon>Viridiplantae</taxon>
        <taxon>Streptophyta</taxon>
        <taxon>Embryophyta</taxon>
        <taxon>Tracheophyta</taxon>
        <taxon>Spermatophyta</taxon>
        <taxon>Magnoliopsida</taxon>
        <taxon>eudicotyledons</taxon>
        <taxon>Gunneridae</taxon>
        <taxon>Pentapetalae</taxon>
        <taxon>rosids</taxon>
        <taxon>fabids</taxon>
        <taxon>Rosales</taxon>
        <taxon>Rosaceae</taxon>
        <taxon>Amygdaloideae</taxon>
        <taxon>Maleae</taxon>
        <taxon>Pyrus</taxon>
    </lineage>
</organism>
<gene>
    <name evidence="1" type="ORF">D8674_017425</name>
</gene>
<dbReference type="AlphaFoldDB" id="A0A5N5HD17"/>
<dbReference type="OrthoDB" id="1742941at2759"/>